<dbReference type="AlphaFoldDB" id="X7EBK3"/>
<evidence type="ECO:0000313" key="1">
    <source>
        <dbReference type="EMBL" id="ETX13327.1"/>
    </source>
</evidence>
<dbReference type="STRING" id="1449350.OCH239_10820"/>
<comment type="caution">
    <text evidence="1">The sequence shown here is derived from an EMBL/GenBank/DDBJ whole genome shotgun (WGS) entry which is preliminary data.</text>
</comment>
<proteinExistence type="predicted"/>
<name>X7EBK3_9RHOB</name>
<sequence length="345" mass="38673">MYDIPPVRITKLEPGEYGPFLLDYAKGKGMWRLRAPDDFLRLVTGGGVNAIDARYFTEKQSKKIMASMNARLAEMDLVKSLEAPIVPGLRFNATEIGTWSIEGDYLTAFSALVPAFKTNSRAGKRSGHYDDRIFLTNGQVVSMLPDLAAAAPQIERMLDAPFPEHDGLNCYSARNGDGIAKGALPQLIRYDPAFGEFRTAKWAGGVNLGIRYGYYYCALSDLQDFRAEISGFITALNKRSEDVEKRYGKISIIVDAGLDLTPEEDHQDDITFDAWGPYLRFLSPYIPGWSSVMRNMDFIWNAEWKAWCYPVDANIYTDAELIGLIVGLHRAVGRYRSERSMRGDG</sequence>
<gene>
    <name evidence="1" type="ORF">OCH239_10820</name>
</gene>
<dbReference type="Proteomes" id="UP000022447">
    <property type="component" value="Unassembled WGS sequence"/>
</dbReference>
<evidence type="ECO:0000313" key="2">
    <source>
        <dbReference type="Proteomes" id="UP000022447"/>
    </source>
</evidence>
<organism evidence="1 2">
    <name type="scientific">Roseivivax halodurans JCM 10272</name>
    <dbReference type="NCBI Taxonomy" id="1449350"/>
    <lineage>
        <taxon>Bacteria</taxon>
        <taxon>Pseudomonadati</taxon>
        <taxon>Pseudomonadota</taxon>
        <taxon>Alphaproteobacteria</taxon>
        <taxon>Rhodobacterales</taxon>
        <taxon>Roseobacteraceae</taxon>
        <taxon>Roseivivax</taxon>
    </lineage>
</organism>
<accession>X7EBK3</accession>
<dbReference type="RefSeq" id="WP_037265299.1">
    <property type="nucleotide sequence ID" value="NZ_JALZ01000029.1"/>
</dbReference>
<keyword evidence="2" id="KW-1185">Reference proteome</keyword>
<protein>
    <submittedName>
        <fullName evidence="1">Uncharacterized protein</fullName>
    </submittedName>
</protein>
<dbReference type="EMBL" id="JALZ01000029">
    <property type="protein sequence ID" value="ETX13327.1"/>
    <property type="molecule type" value="Genomic_DNA"/>
</dbReference>
<reference evidence="1 2" key="1">
    <citation type="submission" date="2014-01" db="EMBL/GenBank/DDBJ databases">
        <title>Roseivivax halodurans JCM 10272 Genome Sequencing.</title>
        <authorList>
            <person name="Lai Q."/>
            <person name="Li G."/>
            <person name="Shao Z."/>
        </authorList>
    </citation>
    <scope>NUCLEOTIDE SEQUENCE [LARGE SCALE GENOMIC DNA]</scope>
    <source>
        <strain evidence="1 2">JCM 10272</strain>
    </source>
</reference>